<proteinExistence type="predicted"/>
<dbReference type="RefSeq" id="XP_040757370.1">
    <property type="nucleotide sequence ID" value="XM_040913640.1"/>
</dbReference>
<gene>
    <name evidence="6" type="ORF">LAESUDRAFT_765324</name>
</gene>
<evidence type="ECO:0000256" key="1">
    <source>
        <dbReference type="ARBA" id="ARBA00022664"/>
    </source>
</evidence>
<evidence type="ECO:0000259" key="5">
    <source>
        <dbReference type="PROSITE" id="PS50158"/>
    </source>
</evidence>
<keyword evidence="7" id="KW-1185">Reference proteome</keyword>
<feature type="domain" description="CCHC-type" evidence="5">
    <location>
        <begin position="759"/>
        <end position="775"/>
    </location>
</feature>
<feature type="compositionally biased region" description="Polar residues" evidence="4">
    <location>
        <begin position="857"/>
        <end position="872"/>
    </location>
</feature>
<dbReference type="Proteomes" id="UP000076871">
    <property type="component" value="Unassembled WGS sequence"/>
</dbReference>
<dbReference type="GO" id="GO:0006397">
    <property type="term" value="P:mRNA processing"/>
    <property type="evidence" value="ECO:0007669"/>
    <property type="project" value="UniProtKB-KW"/>
</dbReference>
<dbReference type="STRING" id="1314785.A0A165ATE1"/>
<dbReference type="AlphaFoldDB" id="A0A165ATE1"/>
<feature type="compositionally biased region" description="Basic and acidic residues" evidence="4">
    <location>
        <begin position="116"/>
        <end position="133"/>
    </location>
</feature>
<dbReference type="SUPFAM" id="SSF57756">
    <property type="entry name" value="Retrovirus zinc finger-like domains"/>
    <property type="match status" value="2"/>
</dbReference>
<dbReference type="PROSITE" id="PS50158">
    <property type="entry name" value="ZF_CCHC"/>
    <property type="match status" value="2"/>
</dbReference>
<evidence type="ECO:0000313" key="7">
    <source>
        <dbReference type="Proteomes" id="UP000076871"/>
    </source>
</evidence>
<feature type="compositionally biased region" description="Basic and acidic residues" evidence="4">
    <location>
        <begin position="531"/>
        <end position="561"/>
    </location>
</feature>
<keyword evidence="3" id="KW-0175">Coiled coil</keyword>
<dbReference type="GeneID" id="63830668"/>
<keyword evidence="2" id="KW-0479">Metal-binding</keyword>
<evidence type="ECO:0000313" key="6">
    <source>
        <dbReference type="EMBL" id="KZS99629.1"/>
    </source>
</evidence>
<accession>A0A165ATE1</accession>
<feature type="compositionally biased region" description="Basic residues" evidence="4">
    <location>
        <begin position="918"/>
        <end position="931"/>
    </location>
</feature>
<feature type="coiled-coil region" evidence="3">
    <location>
        <begin position="65"/>
        <end position="92"/>
    </location>
</feature>
<feature type="compositionally biased region" description="Polar residues" evidence="4">
    <location>
        <begin position="779"/>
        <end position="794"/>
    </location>
</feature>
<feature type="compositionally biased region" description="Polar residues" evidence="4">
    <location>
        <begin position="888"/>
        <end position="898"/>
    </location>
</feature>
<evidence type="ECO:0000256" key="4">
    <source>
        <dbReference type="SAM" id="MobiDB-lite"/>
    </source>
</evidence>
<feature type="domain" description="CCHC-type" evidence="5">
    <location>
        <begin position="490"/>
        <end position="504"/>
    </location>
</feature>
<feature type="compositionally biased region" description="Polar residues" evidence="4">
    <location>
        <begin position="820"/>
        <end position="848"/>
    </location>
</feature>
<feature type="compositionally biased region" description="Low complexity" evidence="4">
    <location>
        <begin position="684"/>
        <end position="696"/>
    </location>
</feature>
<name>A0A165ATE1_9APHY</name>
<feature type="compositionally biased region" description="Low complexity" evidence="4">
    <location>
        <begin position="717"/>
        <end position="728"/>
    </location>
</feature>
<keyword evidence="1" id="KW-0507">mRNA processing</keyword>
<protein>
    <recommendedName>
        <fullName evidence="5">CCHC-type domain-containing protein</fullName>
    </recommendedName>
</protein>
<reference evidence="6 7" key="1">
    <citation type="journal article" date="2016" name="Mol. Biol. Evol.">
        <title>Comparative Genomics of Early-Diverging Mushroom-Forming Fungi Provides Insights into the Origins of Lignocellulose Decay Capabilities.</title>
        <authorList>
            <person name="Nagy L.G."/>
            <person name="Riley R."/>
            <person name="Tritt A."/>
            <person name="Adam C."/>
            <person name="Daum C."/>
            <person name="Floudas D."/>
            <person name="Sun H."/>
            <person name="Yadav J.S."/>
            <person name="Pangilinan J."/>
            <person name="Larsson K.H."/>
            <person name="Matsuura K."/>
            <person name="Barry K."/>
            <person name="Labutti K."/>
            <person name="Kuo R."/>
            <person name="Ohm R.A."/>
            <person name="Bhattacharya S.S."/>
            <person name="Shirouzu T."/>
            <person name="Yoshinaga Y."/>
            <person name="Martin F.M."/>
            <person name="Grigoriev I.V."/>
            <person name="Hibbett D.S."/>
        </authorList>
    </citation>
    <scope>NUCLEOTIDE SEQUENCE [LARGE SCALE GENOMIC DNA]</scope>
    <source>
        <strain evidence="6 7">93-53</strain>
    </source>
</reference>
<dbReference type="SMART" id="SM00343">
    <property type="entry name" value="ZnF_C2HC"/>
    <property type="match status" value="2"/>
</dbReference>
<feature type="region of interest" description="Disordered" evidence="4">
    <location>
        <begin position="497"/>
        <end position="565"/>
    </location>
</feature>
<dbReference type="EMBL" id="KV427747">
    <property type="protein sequence ID" value="KZS99629.1"/>
    <property type="molecule type" value="Genomic_DNA"/>
</dbReference>
<sequence length="931" mass="105382">MSYRENKEYESDSGDEPVGYQGDKGYMTPLSWNDATNEELDWFADVRNTRAIALRRRQRLGNLTTPEEQQELRELEHDVEEIQRVINNRKDIAKDFEDEFLTHTDLPRGEVIQVDPRPEDAEGSNKDKGREEWNPLGINPSLLRSSDSSVTPTSRKPYDGLGLWKGVRTTPLTRTSSEGGRPAMPVEVPLRPQSAMAQTGSLGTTGQNPIKARYDPANGPPVHPGPTCLEFQWQEYLLEMNLYALYNSAQPELEKEELQLGEIRPFAGDKRTFTSFLQAGERHLQANIHIYNDDYSQITFILSHFEPGSAAAKWVESWEAAMIASTGRSDDLGLYRDFRMTLQEKYGGVATKDQAWQTLLDNQCRQKKGKVDDYIGNLDILFRYAEIDDDYTKLVYFKRGLESKLAEKVFLTPNPPTTYEDACDSARQVNDLRNVHKGKSNIFDFITHTNQDDSMDAGESMDIDDPNAMDIDRARRIRQVRNLPVKKRLCYRCRKPGHEMDQCPAKKPNIDRTLPVQAVSKKKQKTTSSIKKKDERASIGSKESIKDSARGSKEPSKDPSITKKMQKQIEQLVTKLVNAKLVKLLLEGDNRDHRVDQKKKEAEEDDDEPMDIDRMSEHILGMNTIRIGAIRTHPSHHDQTAFPTSIWKEVLMSSLDLSQKEWHGIKAIVQRKFDKRRQGDNDDSTSSSTSSSSADSMPDQHTTTCPNQKGKKKKTTQRQSTKSGQQSSPSINQWINQPFKGTREDSRRSQSGQGQFSGRCWNCNCIGHHAFECPKTPRMDTTSENSIRSRSRPLQKNDRWNAGRIPDSLSPKHPKAAYARNSSIDSSNPSTGSNAKQGTSLSPSSPQVHRSGRTVELFNSDSESSSTNQKSWADQVEERYLSLGSPAPEQSSIGTNDQSSTESHDSSTHTVSRILPSSKRKRRRRRQDLTV</sequence>
<dbReference type="InterPro" id="IPR001878">
    <property type="entry name" value="Znf_CCHC"/>
</dbReference>
<dbReference type="Gene3D" id="4.10.60.10">
    <property type="entry name" value="Zinc finger, CCHC-type"/>
    <property type="match status" value="1"/>
</dbReference>
<organism evidence="6 7">
    <name type="scientific">Laetiporus sulphureus 93-53</name>
    <dbReference type="NCBI Taxonomy" id="1314785"/>
    <lineage>
        <taxon>Eukaryota</taxon>
        <taxon>Fungi</taxon>
        <taxon>Dikarya</taxon>
        <taxon>Basidiomycota</taxon>
        <taxon>Agaricomycotina</taxon>
        <taxon>Agaricomycetes</taxon>
        <taxon>Polyporales</taxon>
        <taxon>Laetiporus</taxon>
    </lineage>
</organism>
<evidence type="ECO:0000256" key="3">
    <source>
        <dbReference type="SAM" id="Coils"/>
    </source>
</evidence>
<dbReference type="GO" id="GO:0003676">
    <property type="term" value="F:nucleic acid binding"/>
    <property type="evidence" value="ECO:0007669"/>
    <property type="project" value="InterPro"/>
</dbReference>
<dbReference type="InterPro" id="IPR036875">
    <property type="entry name" value="Znf_CCHC_sf"/>
</dbReference>
<dbReference type="GO" id="GO:0008270">
    <property type="term" value="F:zinc ion binding"/>
    <property type="evidence" value="ECO:0007669"/>
    <property type="project" value="UniProtKB-KW"/>
</dbReference>
<feature type="region of interest" description="Disordered" evidence="4">
    <location>
        <begin position="673"/>
        <end position="753"/>
    </location>
</feature>
<keyword evidence="2" id="KW-0862">Zinc</keyword>
<feature type="region of interest" description="Disordered" evidence="4">
    <location>
        <begin position="1"/>
        <end position="25"/>
    </location>
</feature>
<evidence type="ECO:0000256" key="2">
    <source>
        <dbReference type="PROSITE-ProRule" id="PRU00047"/>
    </source>
</evidence>
<feature type="compositionally biased region" description="Basic and acidic residues" evidence="4">
    <location>
        <begin position="1"/>
        <end position="10"/>
    </location>
</feature>
<feature type="compositionally biased region" description="Polar residues" evidence="4">
    <location>
        <begin position="142"/>
        <end position="154"/>
    </location>
</feature>
<feature type="region of interest" description="Disordered" evidence="4">
    <location>
        <begin position="772"/>
        <end position="931"/>
    </location>
</feature>
<keyword evidence="2" id="KW-0863">Zinc-finger</keyword>
<feature type="region of interest" description="Disordered" evidence="4">
    <location>
        <begin position="107"/>
        <end position="186"/>
    </location>
</feature>
<dbReference type="InParanoid" id="A0A165ATE1"/>